<evidence type="ECO:0000313" key="3">
    <source>
        <dbReference type="WBParaSite" id="Hba_09305"/>
    </source>
</evidence>
<feature type="region of interest" description="Disordered" evidence="1">
    <location>
        <begin position="199"/>
        <end position="223"/>
    </location>
</feature>
<proteinExistence type="predicted"/>
<feature type="compositionally biased region" description="Basic and acidic residues" evidence="1">
    <location>
        <begin position="213"/>
        <end position="223"/>
    </location>
</feature>
<dbReference type="AlphaFoldDB" id="A0A1I7WVZ7"/>
<dbReference type="WBParaSite" id="Hba_09305">
    <property type="protein sequence ID" value="Hba_09305"/>
    <property type="gene ID" value="Hba_09305"/>
</dbReference>
<protein>
    <submittedName>
        <fullName evidence="3">Rad21_Rec8_N domain-containing protein</fullName>
    </submittedName>
</protein>
<organism evidence="2 3">
    <name type="scientific">Heterorhabditis bacteriophora</name>
    <name type="common">Entomopathogenic nematode worm</name>
    <dbReference type="NCBI Taxonomy" id="37862"/>
    <lineage>
        <taxon>Eukaryota</taxon>
        <taxon>Metazoa</taxon>
        <taxon>Ecdysozoa</taxon>
        <taxon>Nematoda</taxon>
        <taxon>Chromadorea</taxon>
        <taxon>Rhabditida</taxon>
        <taxon>Rhabditina</taxon>
        <taxon>Rhabditomorpha</taxon>
        <taxon>Strongyloidea</taxon>
        <taxon>Heterorhabditidae</taxon>
        <taxon>Heterorhabditis</taxon>
    </lineage>
</organism>
<sequence length="223" mass="24387">MNLQSKIVRAEIAEVLKSGRSSSITLQCRLTLTCYVLAKNLFTLSAINSTKIVRYTDSDLLMLARWNCPNSCSLLIPLGRRSLSTDLPREDLEDKTLGDIPVQEDYLSSLLSNGLYEESTLNPMLTPNQADIQMQSTDTADHIHDRNSLGFPVSHSDDFGNGNKEDTVGFIVTVNQAEISVSNQVSPAPFGIHHGNPAGVIGTPVKGRGGVAKSEDEGEKWKW</sequence>
<dbReference type="Proteomes" id="UP000095283">
    <property type="component" value="Unplaced"/>
</dbReference>
<accession>A0A1I7WVZ7</accession>
<name>A0A1I7WVZ7_HETBA</name>
<keyword evidence="2" id="KW-1185">Reference proteome</keyword>
<reference evidence="3" key="1">
    <citation type="submission" date="2016-11" db="UniProtKB">
        <authorList>
            <consortium name="WormBaseParasite"/>
        </authorList>
    </citation>
    <scope>IDENTIFICATION</scope>
</reference>
<evidence type="ECO:0000313" key="2">
    <source>
        <dbReference type="Proteomes" id="UP000095283"/>
    </source>
</evidence>
<evidence type="ECO:0000256" key="1">
    <source>
        <dbReference type="SAM" id="MobiDB-lite"/>
    </source>
</evidence>